<dbReference type="Proteomes" id="UP000001997">
    <property type="component" value="Unassembled WGS sequence"/>
</dbReference>
<dbReference type="GO" id="GO:0000981">
    <property type="term" value="F:DNA-binding transcription factor activity, RNA polymerase II-specific"/>
    <property type="evidence" value="ECO:0007669"/>
    <property type="project" value="InterPro"/>
</dbReference>
<dbReference type="SUPFAM" id="SSF57701">
    <property type="entry name" value="Zn2/Cys6 DNA-binding domain"/>
    <property type="match status" value="1"/>
</dbReference>
<feature type="region of interest" description="Disordered" evidence="3">
    <location>
        <begin position="119"/>
        <end position="143"/>
    </location>
</feature>
<dbReference type="GeneID" id="5129450"/>
<protein>
    <recommendedName>
        <fullName evidence="4">Zn(2)-C6 fungal-type domain-containing protein</fullName>
    </recommendedName>
</protein>
<name>A5DAC1_PICGU</name>
<feature type="compositionally biased region" description="Polar residues" evidence="3">
    <location>
        <begin position="93"/>
        <end position="103"/>
    </location>
</feature>
<dbReference type="HOGENOM" id="CLU_014489_1_0_1"/>
<dbReference type="OMA" id="YWFVSFE"/>
<evidence type="ECO:0000313" key="5">
    <source>
        <dbReference type="EMBL" id="EDK36128.2"/>
    </source>
</evidence>
<dbReference type="GO" id="GO:0005634">
    <property type="term" value="C:nucleus"/>
    <property type="evidence" value="ECO:0007669"/>
    <property type="project" value="UniProtKB-SubCell"/>
</dbReference>
<feature type="region of interest" description="Disordered" evidence="3">
    <location>
        <begin position="1"/>
        <end position="36"/>
    </location>
</feature>
<dbReference type="SUPFAM" id="SSF53706">
    <property type="entry name" value="Formate dehydrogenase/DMSO reductase, domains 1-3"/>
    <property type="match status" value="1"/>
</dbReference>
<keyword evidence="2" id="KW-0539">Nucleus</keyword>
<dbReference type="eggNOG" id="ENOG502QW5G">
    <property type="taxonomic scope" value="Eukaryota"/>
</dbReference>
<dbReference type="GO" id="GO:0045944">
    <property type="term" value="P:positive regulation of transcription by RNA polymerase II"/>
    <property type="evidence" value="ECO:0007669"/>
    <property type="project" value="TreeGrafter"/>
</dbReference>
<feature type="compositionally biased region" description="Basic residues" evidence="3">
    <location>
        <begin position="23"/>
        <end position="33"/>
    </location>
</feature>
<dbReference type="InterPro" id="IPR036864">
    <property type="entry name" value="Zn2-C6_fun-type_DNA-bd_sf"/>
</dbReference>
<accession>A5DAC1</accession>
<dbReference type="GO" id="GO:0000976">
    <property type="term" value="F:transcription cis-regulatory region binding"/>
    <property type="evidence" value="ECO:0007669"/>
    <property type="project" value="TreeGrafter"/>
</dbReference>
<sequence length="782" mass="88134">MWLDQDTQDHTSEMATSPTNAAHRTKERKRHYSKNGCRECKRRKIKCDEAKPSCWQCERLKKSCSYPDVGEKVLRVARRSVTSRSSSSPKSEITPQPVSAHSTTAIKPEIPARFMNVPNQESRGFNEPNGHQQYPPSQSLPQNKAQNQLQMPNHYAHYPHVPVSQPQHQQHFAAPQPHHLSHPPQPQQQHGIPIPLPPHHYSPYGIPQHRYIPSSISNLLNDTSNGLSSSDHSSSYTSKGNTSPGSSLSQDSPVMYTTPGLHHPKPDENHLAVSDFTQNDNMMILDNYQYFNQDDLNLLASDLNNIVSNIMFESNYDGKFDAANFKSDIKEDGNMRTSSPHQPDLDSKNIAFDYIQVSSPHEKLYLEEFYTHFAHIILPFCSWDETTNTYVNPARDILLQRAAKEPFLLAAVLAQGAKTSFVRHGNEADEEAYCSYLSKCLKLLGPALGNGDEKETVDLRSNIEAVLLTVLLLTSANASNSKQDWRPHLRGAKDLLLKYTSNNRKWRNSKILVFCKYWFVSFEVLAGISSSKGGTLKTNSEIDSLMNPGNRYEIQVMKDLGFIKENGFNILYGYHNSCVAHLRDLVKILNKIRQNETVDAFEILRVVADLYKQTEIEFINKNGIMSPSDLRPGQPTTGHLLERVFVNKQEKILSWMDICHQAYVLGGVLTLLTKGLNTPYDSPAVQQITSILVSFVEVLVTVPERPAAIKCAGMMIQWPSLVAAMNCKGEERRFTMMKFFKNSSQNGSGGAQIALRRTKKIWSQRDNGEPIDGSDDAEFVSY</sequence>
<feature type="compositionally biased region" description="Polar residues" evidence="3">
    <location>
        <begin position="239"/>
        <end position="252"/>
    </location>
</feature>
<dbReference type="PANTHER" id="PTHR37534:SF49">
    <property type="entry name" value="LYSINE BIOSYNTHESIS REGULATORY PROTEIN LYS14"/>
    <property type="match status" value="1"/>
</dbReference>
<dbReference type="STRING" id="294746.A5DAC1"/>
<feature type="domain" description="Zn(2)-C6 fungal-type" evidence="4">
    <location>
        <begin position="36"/>
        <end position="66"/>
    </location>
</feature>
<gene>
    <name evidence="5" type="ORF">PGUG_00226</name>
</gene>
<feature type="compositionally biased region" description="Low complexity" evidence="3">
    <location>
        <begin position="79"/>
        <end position="91"/>
    </location>
</feature>
<dbReference type="EMBL" id="CH408155">
    <property type="protein sequence ID" value="EDK36128.2"/>
    <property type="molecule type" value="Genomic_DNA"/>
</dbReference>
<dbReference type="InterPro" id="IPR001138">
    <property type="entry name" value="Zn2Cys6_DnaBD"/>
</dbReference>
<dbReference type="InParanoid" id="A5DAC1"/>
<evidence type="ECO:0000259" key="4">
    <source>
        <dbReference type="PROSITE" id="PS50048"/>
    </source>
</evidence>
<dbReference type="SMART" id="SM00066">
    <property type="entry name" value="GAL4"/>
    <property type="match status" value="1"/>
</dbReference>
<dbReference type="RefSeq" id="XP_001486849.2">
    <property type="nucleotide sequence ID" value="XM_001486799.1"/>
</dbReference>
<evidence type="ECO:0000313" key="6">
    <source>
        <dbReference type="Proteomes" id="UP000001997"/>
    </source>
</evidence>
<dbReference type="GO" id="GO:0008270">
    <property type="term" value="F:zinc ion binding"/>
    <property type="evidence" value="ECO:0007669"/>
    <property type="project" value="InterPro"/>
</dbReference>
<dbReference type="InterPro" id="IPR021858">
    <property type="entry name" value="Fun_TF"/>
</dbReference>
<feature type="compositionally biased region" description="Low complexity" evidence="3">
    <location>
        <begin position="224"/>
        <end position="238"/>
    </location>
</feature>
<dbReference type="PROSITE" id="PS00463">
    <property type="entry name" value="ZN2_CY6_FUNGAL_1"/>
    <property type="match status" value="1"/>
</dbReference>
<dbReference type="AlphaFoldDB" id="A5DAC1"/>
<dbReference type="VEuPathDB" id="FungiDB:PGUG_00226"/>
<proteinExistence type="predicted"/>
<keyword evidence="6" id="KW-1185">Reference proteome</keyword>
<feature type="compositionally biased region" description="Low complexity" evidence="3">
    <location>
        <begin position="158"/>
        <end position="178"/>
    </location>
</feature>
<dbReference type="OrthoDB" id="424974at2759"/>
<evidence type="ECO:0000256" key="2">
    <source>
        <dbReference type="ARBA" id="ARBA00023242"/>
    </source>
</evidence>
<comment type="subcellular location">
    <subcellularLocation>
        <location evidence="1">Nucleus</location>
    </subcellularLocation>
</comment>
<dbReference type="CDD" id="cd00067">
    <property type="entry name" value="GAL4"/>
    <property type="match status" value="1"/>
</dbReference>
<feature type="region of interest" description="Disordered" evidence="3">
    <location>
        <begin position="157"/>
        <end position="208"/>
    </location>
</feature>
<evidence type="ECO:0000256" key="1">
    <source>
        <dbReference type="ARBA" id="ARBA00004123"/>
    </source>
</evidence>
<dbReference type="Gene3D" id="4.10.240.10">
    <property type="entry name" value="Zn(2)-C6 fungal-type DNA-binding domain"/>
    <property type="match status" value="1"/>
</dbReference>
<dbReference type="PROSITE" id="PS50048">
    <property type="entry name" value="ZN2_CY6_FUNGAL_2"/>
    <property type="match status" value="1"/>
</dbReference>
<evidence type="ECO:0000256" key="3">
    <source>
        <dbReference type="SAM" id="MobiDB-lite"/>
    </source>
</evidence>
<dbReference type="Pfam" id="PF00172">
    <property type="entry name" value="Zn_clus"/>
    <property type="match status" value="1"/>
</dbReference>
<dbReference type="PANTHER" id="PTHR37534">
    <property type="entry name" value="TRANSCRIPTIONAL ACTIVATOR PROTEIN UGA3"/>
    <property type="match status" value="1"/>
</dbReference>
<dbReference type="KEGG" id="pgu:PGUG_00226"/>
<reference evidence="5 6" key="1">
    <citation type="journal article" date="2009" name="Nature">
        <title>Evolution of pathogenicity and sexual reproduction in eight Candida genomes.</title>
        <authorList>
            <person name="Butler G."/>
            <person name="Rasmussen M.D."/>
            <person name="Lin M.F."/>
            <person name="Santos M.A."/>
            <person name="Sakthikumar S."/>
            <person name="Munro C.A."/>
            <person name="Rheinbay E."/>
            <person name="Grabherr M."/>
            <person name="Forche A."/>
            <person name="Reedy J.L."/>
            <person name="Agrafioti I."/>
            <person name="Arnaud M.B."/>
            <person name="Bates S."/>
            <person name="Brown A.J."/>
            <person name="Brunke S."/>
            <person name="Costanzo M.C."/>
            <person name="Fitzpatrick D.A."/>
            <person name="de Groot P.W."/>
            <person name="Harris D."/>
            <person name="Hoyer L.L."/>
            <person name="Hube B."/>
            <person name="Klis F.M."/>
            <person name="Kodira C."/>
            <person name="Lennard N."/>
            <person name="Logue M.E."/>
            <person name="Martin R."/>
            <person name="Neiman A.M."/>
            <person name="Nikolaou E."/>
            <person name="Quail M.A."/>
            <person name="Quinn J."/>
            <person name="Santos M.C."/>
            <person name="Schmitzberger F.F."/>
            <person name="Sherlock G."/>
            <person name="Shah P."/>
            <person name="Silverstein K.A."/>
            <person name="Skrzypek M.S."/>
            <person name="Soll D."/>
            <person name="Staggs R."/>
            <person name="Stansfield I."/>
            <person name="Stumpf M.P."/>
            <person name="Sudbery P.E."/>
            <person name="Srikantha T."/>
            <person name="Zeng Q."/>
            <person name="Berman J."/>
            <person name="Berriman M."/>
            <person name="Heitman J."/>
            <person name="Gow N.A."/>
            <person name="Lorenz M.C."/>
            <person name="Birren B.W."/>
            <person name="Kellis M."/>
            <person name="Cuomo C.A."/>
        </authorList>
    </citation>
    <scope>NUCLEOTIDE SEQUENCE [LARGE SCALE GENOMIC DNA]</scope>
    <source>
        <strain evidence="6">ATCC 6260 / CBS 566 / DSM 6381 / JCM 1539 / NBRC 10279 / NRRL Y-324</strain>
    </source>
</reference>
<feature type="compositionally biased region" description="Polar residues" evidence="3">
    <location>
        <begin position="13"/>
        <end position="22"/>
    </location>
</feature>
<dbReference type="Pfam" id="PF11951">
    <property type="entry name" value="Fungal_trans_2"/>
    <property type="match status" value="1"/>
</dbReference>
<organism evidence="5 6">
    <name type="scientific">Meyerozyma guilliermondii (strain ATCC 6260 / CBS 566 / DSM 6381 / JCM 1539 / NBRC 10279 / NRRL Y-324)</name>
    <name type="common">Yeast</name>
    <name type="synonym">Candida guilliermondii</name>
    <dbReference type="NCBI Taxonomy" id="294746"/>
    <lineage>
        <taxon>Eukaryota</taxon>
        <taxon>Fungi</taxon>
        <taxon>Dikarya</taxon>
        <taxon>Ascomycota</taxon>
        <taxon>Saccharomycotina</taxon>
        <taxon>Pichiomycetes</taxon>
        <taxon>Debaryomycetaceae</taxon>
        <taxon>Meyerozyma</taxon>
    </lineage>
</organism>
<feature type="region of interest" description="Disordered" evidence="3">
    <location>
        <begin position="223"/>
        <end position="271"/>
    </location>
</feature>
<feature type="region of interest" description="Disordered" evidence="3">
    <location>
        <begin position="79"/>
        <end position="103"/>
    </location>
</feature>
<dbReference type="FunCoup" id="A5DAC1">
    <property type="interactions" value="60"/>
</dbReference>